<dbReference type="GO" id="GO:0006397">
    <property type="term" value="P:mRNA processing"/>
    <property type="evidence" value="ECO:0007669"/>
    <property type="project" value="UniProtKB-KW"/>
</dbReference>
<comment type="subcellular location">
    <subcellularLocation>
        <location evidence="1">Nucleus</location>
    </subcellularLocation>
</comment>
<gene>
    <name evidence="10" type="ORF">RHGRI_034165</name>
</gene>
<dbReference type="PANTHER" id="PTHR12650">
    <property type="entry name" value="40S RIBOSOMAL PROTEIN S30/UBIQUITIN-LIKE PROTEIN FUBI"/>
    <property type="match status" value="1"/>
</dbReference>
<evidence type="ECO:0000256" key="9">
    <source>
        <dbReference type="SAM" id="MobiDB-lite"/>
    </source>
</evidence>
<dbReference type="GO" id="GO:0006412">
    <property type="term" value="P:translation"/>
    <property type="evidence" value="ECO:0007669"/>
    <property type="project" value="InterPro"/>
</dbReference>
<dbReference type="GO" id="GO:0005681">
    <property type="term" value="C:spliceosomal complex"/>
    <property type="evidence" value="ECO:0007669"/>
    <property type="project" value="UniProtKB-KW"/>
</dbReference>
<reference evidence="10" key="1">
    <citation type="submission" date="2020-08" db="EMBL/GenBank/DDBJ databases">
        <title>Plant Genome Project.</title>
        <authorList>
            <person name="Zhang R.-G."/>
        </authorList>
    </citation>
    <scope>NUCLEOTIDE SEQUENCE</scope>
    <source>
        <strain evidence="10">WSP0</strain>
        <tissue evidence="10">Leaf</tissue>
    </source>
</reference>
<dbReference type="PANTHER" id="PTHR12650:SF33">
    <property type="entry name" value="SMALL RIBOSOMAL SUBUNIT PROTEIN ES30Z_ES30Y_ES30X"/>
    <property type="match status" value="1"/>
</dbReference>
<keyword evidence="4" id="KW-0747">Spliceosome</keyword>
<evidence type="ECO:0000313" key="10">
    <source>
        <dbReference type="EMBL" id="KAG5521841.1"/>
    </source>
</evidence>
<keyword evidence="7" id="KW-0539">Nucleus</keyword>
<proteinExistence type="inferred from homology"/>
<dbReference type="InterPro" id="IPR006846">
    <property type="entry name" value="Ribosomal_eS30"/>
</dbReference>
<keyword evidence="3" id="KW-0507">mRNA processing</keyword>
<feature type="region of interest" description="Disordered" evidence="9">
    <location>
        <begin position="422"/>
        <end position="453"/>
    </location>
</feature>
<comment type="similarity">
    <text evidence="2">Belongs to the SYF2 family.</text>
</comment>
<evidence type="ECO:0000256" key="4">
    <source>
        <dbReference type="ARBA" id="ARBA00022728"/>
    </source>
</evidence>
<sequence>MLLGHIAPPPFPSFVWFRGKQRERSFGVPCLCLCCRLPCRDYQDLLNLGDVIKWNYVFQLNAWLDDILYHSFVRHCEEGVNECWHLKNLSKPAVAYRLPRALYQHFPSDGSSTWVLLRHGLKAWPVEIVNHEFRKGLTSACSITVASSPFLRWGSVKSPSGVSSRTALYYLETAEGQQVIAALAPRTEDNHLVYRAFGQFVEDYQDLLNLGDVIKWNYVFQLNAWLDDILYHSFVRYCEEGVNECWHLKNLFMPAVAERLPRSLYQHFHSDGSSTWVLLRHGLKAWPVEIVNHEFRKGWDDFRQAHQLEVDHKLILACERKVHGSLARASKVRGQTPNVAKQYKKKPCGVNECWHLKNLSMPAIAERLSRALYQHFHSDGSSTWALLRHGLKAWPVEIVNHEFRKGWDDFRQAHQLEVDHKPEITANVKPGPASDNTKNDSSTLAKSNDGDDSADDMMAGCAPSILIDQRYIFQVGCLCETWTLMKQVKVKIWVDGAESSVLGGLTARFGGSLPTEAKDGARFPAVSTSPSNCCSNSSSKLSNDKRIQIFNQKTLYNAYKKRTRNVEIDIKEYNRMKEAHPEFYREASTLQYGKRLPRALYQHFRADGSSTWVLLRHGLKAWPVEIVNHEFCKGKVHGSLARASKVRGQTPKVAKQYKKKPCGRAHKRMQYNCRFVTAGNSHPPLPLFDLFDPDARNQPSREQDIEMGTRVTRSASDLGMDSFNKQPLKELWTAPHNIEVSCIIGSGSISYHCTCSGLICVLADGQSSIADEISELIKRPKLEAGICYDPGAPLLYLQSSLDRLVATPGMLMHHILILQKSKYEDLTLALAEATRTN</sequence>
<evidence type="ECO:0000256" key="5">
    <source>
        <dbReference type="ARBA" id="ARBA00022980"/>
    </source>
</evidence>
<organism evidence="10 11">
    <name type="scientific">Rhododendron griersonianum</name>
    <dbReference type="NCBI Taxonomy" id="479676"/>
    <lineage>
        <taxon>Eukaryota</taxon>
        <taxon>Viridiplantae</taxon>
        <taxon>Streptophyta</taxon>
        <taxon>Embryophyta</taxon>
        <taxon>Tracheophyta</taxon>
        <taxon>Spermatophyta</taxon>
        <taxon>Magnoliopsida</taxon>
        <taxon>eudicotyledons</taxon>
        <taxon>Gunneridae</taxon>
        <taxon>Pentapetalae</taxon>
        <taxon>asterids</taxon>
        <taxon>Ericales</taxon>
        <taxon>Ericaceae</taxon>
        <taxon>Ericoideae</taxon>
        <taxon>Rhodoreae</taxon>
        <taxon>Rhododendron</taxon>
    </lineage>
</organism>
<keyword evidence="5" id="KW-0689">Ribosomal protein</keyword>
<evidence type="ECO:0000256" key="6">
    <source>
        <dbReference type="ARBA" id="ARBA00023187"/>
    </source>
</evidence>
<evidence type="ECO:0008006" key="12">
    <source>
        <dbReference type="Google" id="ProtNLM"/>
    </source>
</evidence>
<comment type="caution">
    <text evidence="10">The sequence shown here is derived from an EMBL/GenBank/DDBJ whole genome shotgun (WGS) entry which is preliminary data.</text>
</comment>
<keyword evidence="8" id="KW-0687">Ribonucleoprotein</keyword>
<evidence type="ECO:0000256" key="8">
    <source>
        <dbReference type="ARBA" id="ARBA00023274"/>
    </source>
</evidence>
<dbReference type="Pfam" id="PF08231">
    <property type="entry name" value="SYF2"/>
    <property type="match status" value="1"/>
</dbReference>
<protein>
    <recommendedName>
        <fullName evidence="12">Transposase</fullName>
    </recommendedName>
</protein>
<dbReference type="InterPro" id="IPR013260">
    <property type="entry name" value="mRNA_splic_SYF2"/>
</dbReference>
<evidence type="ECO:0000256" key="3">
    <source>
        <dbReference type="ARBA" id="ARBA00022664"/>
    </source>
</evidence>
<dbReference type="GO" id="GO:0003735">
    <property type="term" value="F:structural constituent of ribosome"/>
    <property type="evidence" value="ECO:0007669"/>
    <property type="project" value="InterPro"/>
</dbReference>
<dbReference type="Pfam" id="PF04758">
    <property type="entry name" value="Ribosomal_S30"/>
    <property type="match status" value="2"/>
</dbReference>
<dbReference type="GO" id="GO:0008380">
    <property type="term" value="P:RNA splicing"/>
    <property type="evidence" value="ECO:0007669"/>
    <property type="project" value="UniProtKB-KW"/>
</dbReference>
<dbReference type="Proteomes" id="UP000823749">
    <property type="component" value="Chromosome 12"/>
</dbReference>
<feature type="compositionally biased region" description="Polar residues" evidence="9">
    <location>
        <begin position="434"/>
        <end position="446"/>
    </location>
</feature>
<dbReference type="EMBL" id="JACTNZ010000012">
    <property type="protein sequence ID" value="KAG5521841.1"/>
    <property type="molecule type" value="Genomic_DNA"/>
</dbReference>
<accession>A0AAV6I0A4</accession>
<name>A0AAV6I0A4_9ERIC</name>
<dbReference type="AlphaFoldDB" id="A0AAV6I0A4"/>
<evidence type="ECO:0000256" key="1">
    <source>
        <dbReference type="ARBA" id="ARBA00004123"/>
    </source>
</evidence>
<evidence type="ECO:0000256" key="7">
    <source>
        <dbReference type="ARBA" id="ARBA00023242"/>
    </source>
</evidence>
<evidence type="ECO:0000313" key="11">
    <source>
        <dbReference type="Proteomes" id="UP000823749"/>
    </source>
</evidence>
<keyword evidence="11" id="KW-1185">Reference proteome</keyword>
<dbReference type="GO" id="GO:0022627">
    <property type="term" value="C:cytosolic small ribosomal subunit"/>
    <property type="evidence" value="ECO:0007669"/>
    <property type="project" value="TreeGrafter"/>
</dbReference>
<keyword evidence="6" id="KW-0508">mRNA splicing</keyword>
<evidence type="ECO:0000256" key="2">
    <source>
        <dbReference type="ARBA" id="ARBA00010028"/>
    </source>
</evidence>